<evidence type="ECO:0000256" key="2">
    <source>
        <dbReference type="ARBA" id="ARBA00023136"/>
    </source>
</evidence>
<keyword evidence="2 3" id="KW-0472">Membrane</keyword>
<feature type="transmembrane region" description="Helical" evidence="3">
    <location>
        <begin position="25"/>
        <end position="47"/>
    </location>
</feature>
<dbReference type="GO" id="GO:0005886">
    <property type="term" value="C:plasma membrane"/>
    <property type="evidence" value="ECO:0007669"/>
    <property type="project" value="TreeGrafter"/>
</dbReference>
<keyword evidence="4" id="KW-1185">Reference proteome</keyword>
<reference evidence="5" key="2">
    <citation type="submission" date="2025-08" db="UniProtKB">
        <authorList>
            <consortium name="RefSeq"/>
        </authorList>
    </citation>
    <scope>IDENTIFICATION</scope>
    <source>
        <tissue evidence="5">Whole plant</tissue>
    </source>
</reference>
<evidence type="ECO:0000313" key="4">
    <source>
        <dbReference type="Proteomes" id="UP000515211"/>
    </source>
</evidence>
<reference evidence="4" key="1">
    <citation type="journal article" date="2016" name="Nat. Genet.">
        <title>The genome sequences of Arachis duranensis and Arachis ipaensis, the diploid ancestors of cultivated peanut.</title>
        <authorList>
            <person name="Bertioli D.J."/>
            <person name="Cannon S.B."/>
            <person name="Froenicke L."/>
            <person name="Huang G."/>
            <person name="Farmer A.D."/>
            <person name="Cannon E.K."/>
            <person name="Liu X."/>
            <person name="Gao D."/>
            <person name="Clevenger J."/>
            <person name="Dash S."/>
            <person name="Ren L."/>
            <person name="Moretzsohn M.C."/>
            <person name="Shirasawa K."/>
            <person name="Huang W."/>
            <person name="Vidigal B."/>
            <person name="Abernathy B."/>
            <person name="Chu Y."/>
            <person name="Niederhuth C.E."/>
            <person name="Umale P."/>
            <person name="Araujo A.C."/>
            <person name="Kozik A."/>
            <person name="Kim K.D."/>
            <person name="Burow M.D."/>
            <person name="Varshney R.K."/>
            <person name="Wang X."/>
            <person name="Zhang X."/>
            <person name="Barkley N."/>
            <person name="Guimaraes P.M."/>
            <person name="Isobe S."/>
            <person name="Guo B."/>
            <person name="Liao B."/>
            <person name="Stalker H.T."/>
            <person name="Schmitz R.J."/>
            <person name="Scheffler B.E."/>
            <person name="Leal-Bertioli S.C."/>
            <person name="Xun X."/>
            <person name="Jackson S.A."/>
            <person name="Michelmore R."/>
            <person name="Ozias-Akins P."/>
        </authorList>
    </citation>
    <scope>NUCLEOTIDE SEQUENCE [LARGE SCALE GENOMIC DNA]</scope>
    <source>
        <strain evidence="4">cv. V14167</strain>
    </source>
</reference>
<dbReference type="PANTHER" id="PTHR31234">
    <property type="entry name" value="LATE EMBRYOGENESIS ABUNDANT (LEA) HYDROXYPROLINE-RICH GLYCOPROTEIN FAMILY"/>
    <property type="match status" value="1"/>
</dbReference>
<keyword evidence="3" id="KW-1133">Transmembrane helix</keyword>
<protein>
    <submittedName>
        <fullName evidence="5">Uncharacterized protein LOC107471419</fullName>
    </submittedName>
</protein>
<evidence type="ECO:0000256" key="3">
    <source>
        <dbReference type="SAM" id="Phobius"/>
    </source>
</evidence>
<dbReference type="Proteomes" id="UP000515211">
    <property type="component" value="Chromosome 10"/>
</dbReference>
<dbReference type="PANTHER" id="PTHR31234:SF55">
    <property type="entry name" value="LATE EMBRYOGENESIS ABUNDANT (LEA) HYDROXYPROLINE-RICH GLYCOPROTEIN FAMILY"/>
    <property type="match status" value="1"/>
</dbReference>
<dbReference type="InterPro" id="IPR044839">
    <property type="entry name" value="NDR1-like"/>
</dbReference>
<gene>
    <name evidence="5" type="primary">LOC107471419</name>
</gene>
<dbReference type="GeneID" id="107471419"/>
<dbReference type="RefSeq" id="XP_015946366.1">
    <property type="nucleotide sequence ID" value="XM_016090880.3"/>
</dbReference>
<sequence length="208" mass="23634">METLAHGKPYAVHDPPQQRSFFSTFLWRFLMAMVAAFALMAIISLTVKLVFKQRYPEILVVSGSGTLRTSRYGLTAKWDVMCVVKNPNNKFTIHYDAISAGITHGKFGILDSRHYKPFVQGSRAQNAVGLGFAAKDVFLGKEEILRIRDDMSRGAVRFGLRLSGWVRFKNHIIKSRYHFWESVCDPLMFDFSATKNFSLTLTNPVTCK</sequence>
<organism evidence="4 5">
    <name type="scientific">Arachis duranensis</name>
    <name type="common">Wild peanut</name>
    <dbReference type="NCBI Taxonomy" id="130453"/>
    <lineage>
        <taxon>Eukaryota</taxon>
        <taxon>Viridiplantae</taxon>
        <taxon>Streptophyta</taxon>
        <taxon>Embryophyta</taxon>
        <taxon>Tracheophyta</taxon>
        <taxon>Spermatophyta</taxon>
        <taxon>Magnoliopsida</taxon>
        <taxon>eudicotyledons</taxon>
        <taxon>Gunneridae</taxon>
        <taxon>Pentapetalae</taxon>
        <taxon>rosids</taxon>
        <taxon>fabids</taxon>
        <taxon>Fabales</taxon>
        <taxon>Fabaceae</taxon>
        <taxon>Papilionoideae</taxon>
        <taxon>50 kb inversion clade</taxon>
        <taxon>dalbergioids sensu lato</taxon>
        <taxon>Dalbergieae</taxon>
        <taxon>Pterocarpus clade</taxon>
        <taxon>Arachis</taxon>
    </lineage>
</organism>
<keyword evidence="3" id="KW-0812">Transmembrane</keyword>
<proteinExistence type="predicted"/>
<dbReference type="KEGG" id="adu:107471419"/>
<comment type="subcellular location">
    <subcellularLocation>
        <location evidence="1">Membrane</location>
    </subcellularLocation>
</comment>
<evidence type="ECO:0000256" key="1">
    <source>
        <dbReference type="ARBA" id="ARBA00004370"/>
    </source>
</evidence>
<name>A0A6P4BZ36_ARADU</name>
<dbReference type="AlphaFoldDB" id="A0A6P4BZ36"/>
<evidence type="ECO:0000313" key="5">
    <source>
        <dbReference type="RefSeq" id="XP_015946366.1"/>
    </source>
</evidence>
<accession>A0A6P4BZ36</accession>
<dbReference type="GO" id="GO:0098542">
    <property type="term" value="P:defense response to other organism"/>
    <property type="evidence" value="ECO:0007669"/>
    <property type="project" value="InterPro"/>
</dbReference>